<dbReference type="GO" id="GO:0016853">
    <property type="term" value="F:isomerase activity"/>
    <property type="evidence" value="ECO:0007669"/>
    <property type="project" value="UniProtKB-KW"/>
</dbReference>
<feature type="non-terminal residue" evidence="3">
    <location>
        <position position="195"/>
    </location>
</feature>
<name>A0ABV3XLN8_9ACTN</name>
<dbReference type="SUPFAM" id="SSF109854">
    <property type="entry name" value="DinB/YfiT-like putative metalloenzymes"/>
    <property type="match status" value="1"/>
</dbReference>
<protein>
    <submittedName>
        <fullName evidence="3">Maleylpyruvate isomerase N-terminal domain-containing protein</fullName>
    </submittedName>
</protein>
<keyword evidence="4" id="KW-1185">Reference proteome</keyword>
<feature type="region of interest" description="Disordered" evidence="1">
    <location>
        <begin position="93"/>
        <end position="195"/>
    </location>
</feature>
<feature type="compositionally biased region" description="Basic residues" evidence="1">
    <location>
        <begin position="138"/>
        <end position="156"/>
    </location>
</feature>
<dbReference type="Proteomes" id="UP001560045">
    <property type="component" value="Unassembled WGS sequence"/>
</dbReference>
<evidence type="ECO:0000256" key="1">
    <source>
        <dbReference type="SAM" id="MobiDB-lite"/>
    </source>
</evidence>
<organism evidence="3 4">
    <name type="scientific">Geodermatophilus maliterrae</name>
    <dbReference type="NCBI Taxonomy" id="3162531"/>
    <lineage>
        <taxon>Bacteria</taxon>
        <taxon>Bacillati</taxon>
        <taxon>Actinomycetota</taxon>
        <taxon>Actinomycetes</taxon>
        <taxon>Geodermatophilales</taxon>
        <taxon>Geodermatophilaceae</taxon>
        <taxon>Geodermatophilus</taxon>
    </lineage>
</organism>
<dbReference type="EMBL" id="JBFNXQ010000080">
    <property type="protein sequence ID" value="MEX5720651.1"/>
    <property type="molecule type" value="Genomic_DNA"/>
</dbReference>
<sequence length="195" mass="20405">MSSGPLAAAVALLTRSTGYALEGLAAVTDASLDRPTPCPGWDVRTLVLHLADSADGLAGLAVTGELRVPASRRSDGTSPAAVATDRLLHLLGVLTPTATGRGRPPGSRSAGRRPPHAAPRSRSPPTAGTSPRPAARGTRCRRAWRAHCSRPRRRWWTTRSAPTSSPGPSTRPRAPARRTAWWPSSAGGRPASPWG</sequence>
<dbReference type="Gene3D" id="1.20.120.450">
    <property type="entry name" value="dinb family like domain"/>
    <property type="match status" value="1"/>
</dbReference>
<evidence type="ECO:0000259" key="2">
    <source>
        <dbReference type="Pfam" id="PF11716"/>
    </source>
</evidence>
<keyword evidence="3" id="KW-0413">Isomerase</keyword>
<dbReference type="Pfam" id="PF11716">
    <property type="entry name" value="MDMPI_N"/>
    <property type="match status" value="1"/>
</dbReference>
<reference evidence="3 4" key="1">
    <citation type="submission" date="2024-06" db="EMBL/GenBank/DDBJ databases">
        <title>Draft genome sequence of Geodermatophilus badlandi, a novel member of the Geodermatophilaceae isolated from badland sedimentary rocks in the Red desert, Wyoming, USA.</title>
        <authorList>
            <person name="Ben Tekaya S."/>
            <person name="Nouioui I."/>
            <person name="Flores G.M."/>
            <person name="Shaal M.N."/>
            <person name="Bredoire F."/>
            <person name="Basile F."/>
            <person name="Van Diepen L."/>
            <person name="Ward N.L."/>
        </authorList>
    </citation>
    <scope>NUCLEOTIDE SEQUENCE [LARGE SCALE GENOMIC DNA]</scope>
    <source>
        <strain evidence="3 4">WL48A</strain>
    </source>
</reference>
<accession>A0ABV3XLN8</accession>
<dbReference type="RefSeq" id="WP_369209470.1">
    <property type="nucleotide sequence ID" value="NZ_JBFNXQ010000080.1"/>
</dbReference>
<gene>
    <name evidence="3" type="ORF">ABQ292_19995</name>
</gene>
<comment type="caution">
    <text evidence="3">The sequence shown here is derived from an EMBL/GenBank/DDBJ whole genome shotgun (WGS) entry which is preliminary data.</text>
</comment>
<dbReference type="InterPro" id="IPR024344">
    <property type="entry name" value="MDMPI_metal-binding"/>
</dbReference>
<feature type="compositionally biased region" description="Low complexity" evidence="1">
    <location>
        <begin position="118"/>
        <end position="127"/>
    </location>
</feature>
<dbReference type="InterPro" id="IPR034660">
    <property type="entry name" value="DinB/YfiT-like"/>
</dbReference>
<feature type="compositionally biased region" description="Low complexity" evidence="1">
    <location>
        <begin position="96"/>
        <end position="109"/>
    </location>
</feature>
<feature type="domain" description="Mycothiol-dependent maleylpyruvate isomerase metal-binding" evidence="2">
    <location>
        <begin position="21"/>
        <end position="167"/>
    </location>
</feature>
<evidence type="ECO:0000313" key="4">
    <source>
        <dbReference type="Proteomes" id="UP001560045"/>
    </source>
</evidence>
<evidence type="ECO:0000313" key="3">
    <source>
        <dbReference type="EMBL" id="MEX5720651.1"/>
    </source>
</evidence>
<feature type="compositionally biased region" description="Low complexity" evidence="1">
    <location>
        <begin position="157"/>
        <end position="180"/>
    </location>
</feature>
<proteinExistence type="predicted"/>